<dbReference type="NCBIfam" id="TIGR00756">
    <property type="entry name" value="PPR"/>
    <property type="match status" value="12"/>
</dbReference>
<evidence type="ECO:0000313" key="4">
    <source>
        <dbReference type="Proteomes" id="UP001630127"/>
    </source>
</evidence>
<feature type="repeat" description="PPR" evidence="2">
    <location>
        <begin position="462"/>
        <end position="496"/>
    </location>
</feature>
<sequence>MKSLFLSIRFLRSISPRKRPKPHYFCCRTFFSDSSSCEMGVSNEVVSILDHSNPIEPALDKVVPFLTRGIVTCVLEEKKTDLELGFRFFIWAMKFKSFRSYASHNLVVDMLVSDCSDKRCNLDGFDLYWKILDEVKKCENGGRNRIDSAAFAVLISAYWRIKRGEKAVETFGRMREFDCKPELFVYNWILHVVVKNDVILLALAVYNMMLKSNIWPNVATFNILIHGLCKSGKTQDALNLFDEMRKRGVLPNKTTYTLILSALCQAKRTDDALRLFCSMKGRDCLPDNVTYNALLNGFCKLGMIDEAFTLLKSFTNDGYDVKLPGYSCLVDCLIRANRIDEAHELFQKLFKVNVTPDLVLYTTMMRGLSQTGRVNDALNLLTDMTKRGVVPDTQCYNTLIKGFCDMGLLDQARSLQLEISRNDLFPNTCTYTVLICGMCRNGMVGEAQNIFDEMEKLGCFPSVVTFNSLIDGLCKSGELEKAHLLFYKMEIGKNPSLFLRLSQGADRVLDSASLQTMVEKLCDSGLISKAYKLLMQLVDSGVVPNIITYNILINGLCKAGNMNGAFELLKELQLKGHSPDKVTYGTLIDGLQRAGREEDAFKLFDKMSENGCPPGPEVYKSLMTWACRKMKTSVAFNLWLKYLNAVGGEGGAKTKSVEKHFEEGNLEMAVREILEIDLQSKSFDSAPYNIWLIGLCQAKKAEEALKVFSMLKEFCVSVSGPSCVMLIHSLCCDGKLDQAINVFLYTMEKGFQLMPRICNNLLTVLLHSQEKAEDAFYLLKEMESAGYNLDAYLYHNTKSLLRHYGKIRKLEDVSHG</sequence>
<dbReference type="SUPFAM" id="SSF81901">
    <property type="entry name" value="HCP-like"/>
    <property type="match status" value="1"/>
</dbReference>
<feature type="repeat" description="PPR" evidence="2">
    <location>
        <begin position="580"/>
        <end position="614"/>
    </location>
</feature>
<feature type="repeat" description="PPR" evidence="2">
    <location>
        <begin position="147"/>
        <end position="181"/>
    </location>
</feature>
<dbReference type="InterPro" id="IPR011990">
    <property type="entry name" value="TPR-like_helical_dom_sf"/>
</dbReference>
<accession>A0ABD3ARD2</accession>
<dbReference type="SUPFAM" id="SSF48452">
    <property type="entry name" value="TPR-like"/>
    <property type="match status" value="1"/>
</dbReference>
<reference evidence="3 4" key="1">
    <citation type="submission" date="2024-11" db="EMBL/GenBank/DDBJ databases">
        <title>A near-complete genome assembly of Cinchona calisaya.</title>
        <authorList>
            <person name="Lian D.C."/>
            <person name="Zhao X.W."/>
            <person name="Wei L."/>
        </authorList>
    </citation>
    <scope>NUCLEOTIDE SEQUENCE [LARGE SCALE GENOMIC DNA]</scope>
    <source>
        <tissue evidence="3">Nenye</tissue>
    </source>
</reference>
<evidence type="ECO:0000256" key="2">
    <source>
        <dbReference type="PROSITE-ProRule" id="PRU00708"/>
    </source>
</evidence>
<feature type="repeat" description="PPR" evidence="2">
    <location>
        <begin position="427"/>
        <end position="461"/>
    </location>
</feature>
<dbReference type="PROSITE" id="PS51375">
    <property type="entry name" value="PPR"/>
    <property type="match status" value="13"/>
</dbReference>
<feature type="repeat" description="PPR" evidence="2">
    <location>
        <begin position="545"/>
        <end position="579"/>
    </location>
</feature>
<dbReference type="Pfam" id="PF12854">
    <property type="entry name" value="PPR_1"/>
    <property type="match status" value="1"/>
</dbReference>
<dbReference type="InterPro" id="IPR002885">
    <property type="entry name" value="PPR_rpt"/>
</dbReference>
<feature type="repeat" description="PPR" evidence="2">
    <location>
        <begin position="217"/>
        <end position="251"/>
    </location>
</feature>
<comment type="caution">
    <text evidence="3">The sequence shown here is derived from an EMBL/GenBank/DDBJ whole genome shotgun (WGS) entry which is preliminary data.</text>
</comment>
<keyword evidence="4" id="KW-1185">Reference proteome</keyword>
<feature type="repeat" description="PPR" evidence="2">
    <location>
        <begin position="684"/>
        <end position="718"/>
    </location>
</feature>
<dbReference type="Gene3D" id="1.25.40.10">
    <property type="entry name" value="Tetratricopeptide repeat domain"/>
    <property type="match status" value="7"/>
</dbReference>
<feature type="repeat" description="PPR" evidence="2">
    <location>
        <begin position="322"/>
        <end position="356"/>
    </location>
</feature>
<dbReference type="Pfam" id="PF13041">
    <property type="entry name" value="PPR_2"/>
    <property type="match status" value="4"/>
</dbReference>
<feature type="repeat" description="PPR" evidence="2">
    <location>
        <begin position="392"/>
        <end position="426"/>
    </location>
</feature>
<gene>
    <name evidence="3" type="ORF">ACH5RR_007281</name>
</gene>
<organism evidence="3 4">
    <name type="scientific">Cinchona calisaya</name>
    <dbReference type="NCBI Taxonomy" id="153742"/>
    <lineage>
        <taxon>Eukaryota</taxon>
        <taxon>Viridiplantae</taxon>
        <taxon>Streptophyta</taxon>
        <taxon>Embryophyta</taxon>
        <taxon>Tracheophyta</taxon>
        <taxon>Spermatophyta</taxon>
        <taxon>Magnoliopsida</taxon>
        <taxon>eudicotyledons</taxon>
        <taxon>Gunneridae</taxon>
        <taxon>Pentapetalae</taxon>
        <taxon>asterids</taxon>
        <taxon>lamiids</taxon>
        <taxon>Gentianales</taxon>
        <taxon>Rubiaceae</taxon>
        <taxon>Cinchonoideae</taxon>
        <taxon>Cinchoneae</taxon>
        <taxon>Cinchona</taxon>
    </lineage>
</organism>
<evidence type="ECO:0008006" key="5">
    <source>
        <dbReference type="Google" id="ProtNLM"/>
    </source>
</evidence>
<dbReference type="PANTHER" id="PTHR47942:SF16">
    <property type="entry name" value="PENTATRICOPEPTIDE REPEAT DOMAIN CONTAINING PROTEIN-RELATED"/>
    <property type="match status" value="1"/>
</dbReference>
<dbReference type="AlphaFoldDB" id="A0ABD3ARD2"/>
<feature type="repeat" description="PPR" evidence="2">
    <location>
        <begin position="287"/>
        <end position="321"/>
    </location>
</feature>
<name>A0ABD3ARD2_9GENT</name>
<feature type="repeat" description="PPR" evidence="2">
    <location>
        <begin position="510"/>
        <end position="544"/>
    </location>
</feature>
<dbReference type="PANTHER" id="PTHR47942">
    <property type="entry name" value="TETRATRICOPEPTIDE REPEAT (TPR)-LIKE SUPERFAMILY PROTEIN-RELATED"/>
    <property type="match status" value="1"/>
</dbReference>
<dbReference type="InterPro" id="IPR051222">
    <property type="entry name" value="PPR/CCM1_RNA-binding"/>
</dbReference>
<evidence type="ECO:0000313" key="3">
    <source>
        <dbReference type="EMBL" id="KAL3533760.1"/>
    </source>
</evidence>
<keyword evidence="1" id="KW-0677">Repeat</keyword>
<evidence type="ECO:0000256" key="1">
    <source>
        <dbReference type="ARBA" id="ARBA00022737"/>
    </source>
</evidence>
<dbReference type="Pfam" id="PF13812">
    <property type="entry name" value="PPR_3"/>
    <property type="match status" value="1"/>
</dbReference>
<feature type="repeat" description="PPR" evidence="2">
    <location>
        <begin position="357"/>
        <end position="391"/>
    </location>
</feature>
<proteinExistence type="predicted"/>
<dbReference type="Pfam" id="PF01535">
    <property type="entry name" value="PPR"/>
    <property type="match status" value="3"/>
</dbReference>
<feature type="repeat" description="PPR" evidence="2">
    <location>
        <begin position="252"/>
        <end position="286"/>
    </location>
</feature>
<protein>
    <recommendedName>
        <fullName evidence="5">Pentatricopeptide repeat-containing protein</fullName>
    </recommendedName>
</protein>
<dbReference type="EMBL" id="JBJUIK010000003">
    <property type="protein sequence ID" value="KAL3533760.1"/>
    <property type="molecule type" value="Genomic_DNA"/>
</dbReference>
<dbReference type="Proteomes" id="UP001630127">
    <property type="component" value="Unassembled WGS sequence"/>
</dbReference>